<protein>
    <submittedName>
        <fullName evidence="4">Unnamed protein product</fullName>
    </submittedName>
</protein>
<evidence type="ECO:0000313" key="4">
    <source>
        <dbReference type="EMBL" id="GMG39639.1"/>
    </source>
</evidence>
<dbReference type="PROSITE" id="PS51203">
    <property type="entry name" value="CS"/>
    <property type="match status" value="1"/>
</dbReference>
<feature type="compositionally biased region" description="Basic and acidic residues" evidence="2">
    <location>
        <begin position="192"/>
        <end position="201"/>
    </location>
</feature>
<evidence type="ECO:0000256" key="2">
    <source>
        <dbReference type="SAM" id="MobiDB-lite"/>
    </source>
</evidence>
<dbReference type="GO" id="GO:0051087">
    <property type="term" value="F:protein-folding chaperone binding"/>
    <property type="evidence" value="ECO:0007669"/>
    <property type="project" value="TreeGrafter"/>
</dbReference>
<feature type="domain" description="CS" evidence="3">
    <location>
        <begin position="5"/>
        <end position="100"/>
    </location>
</feature>
<dbReference type="SUPFAM" id="SSF49764">
    <property type="entry name" value="HSP20-like chaperones"/>
    <property type="match status" value="1"/>
</dbReference>
<dbReference type="GO" id="GO:0005829">
    <property type="term" value="C:cytosol"/>
    <property type="evidence" value="ECO:0007669"/>
    <property type="project" value="TreeGrafter"/>
</dbReference>
<dbReference type="FunFam" id="2.60.40.790:FF:000013">
    <property type="entry name" value="Very-long-chain (3R)-3-hydroxyacyl-CoA dehydratase"/>
    <property type="match status" value="1"/>
</dbReference>
<dbReference type="Gene3D" id="2.60.40.790">
    <property type="match status" value="1"/>
</dbReference>
<dbReference type="GO" id="GO:0006457">
    <property type="term" value="P:protein folding"/>
    <property type="evidence" value="ECO:0007669"/>
    <property type="project" value="TreeGrafter"/>
</dbReference>
<dbReference type="PANTHER" id="PTHR22932:SF1">
    <property type="entry name" value="CO-CHAPERONE PROTEIN DAF-41"/>
    <property type="match status" value="1"/>
</dbReference>
<dbReference type="EMBL" id="BSXU01003066">
    <property type="protein sequence ID" value="GMG39639.1"/>
    <property type="molecule type" value="Genomic_DNA"/>
</dbReference>
<evidence type="ECO:0000259" key="3">
    <source>
        <dbReference type="PROSITE" id="PS51203"/>
    </source>
</evidence>
<dbReference type="OrthoDB" id="1564555at2759"/>
<dbReference type="AlphaFoldDB" id="A0A9W6Z115"/>
<keyword evidence="5" id="KW-1185">Reference proteome</keyword>
<sequence length="201" mass="23034">MSTKSVPPEVLWAQRSNDTDPLKNLVYLTVRLVDPENLKISLKPTELKVSAQSRGQQYELDLQFFGTIDEEKSRYEVTGSHLFFILFKKELKEEFWPRLTKEKLKLHFLHTDFDKWVDEDEQEEVNEDDELKNSMADLNSFGGGDQAVDFGELARKYGGQGDPTAGSSGPSQYGDFNVDQFSSSEEEEEDEEHAKVAKEEK</sequence>
<dbReference type="GO" id="GO:0005634">
    <property type="term" value="C:nucleus"/>
    <property type="evidence" value="ECO:0007669"/>
    <property type="project" value="TreeGrafter"/>
</dbReference>
<comment type="caution">
    <text evidence="4">The sequence shown here is derived from an EMBL/GenBank/DDBJ whole genome shotgun (WGS) entry which is preliminary data.</text>
</comment>
<name>A0A9W6Z115_AMBMO</name>
<feature type="region of interest" description="Disordered" evidence="2">
    <location>
        <begin position="121"/>
        <end position="201"/>
    </location>
</feature>
<dbReference type="GO" id="GO:0051131">
    <property type="term" value="P:chaperone-mediated protein complex assembly"/>
    <property type="evidence" value="ECO:0007669"/>
    <property type="project" value="TreeGrafter"/>
</dbReference>
<dbReference type="GO" id="GO:0051879">
    <property type="term" value="F:Hsp90 protein binding"/>
    <property type="evidence" value="ECO:0007669"/>
    <property type="project" value="InterPro"/>
</dbReference>
<proteinExistence type="inferred from homology"/>
<comment type="similarity">
    <text evidence="1">Belongs to the p23/wos2 family.</text>
</comment>
<dbReference type="InterPro" id="IPR008978">
    <property type="entry name" value="HSP20-like_chaperone"/>
</dbReference>
<accession>A0A9W6Z115</accession>
<dbReference type="InterPro" id="IPR045250">
    <property type="entry name" value="p23-like"/>
</dbReference>
<feature type="compositionally biased region" description="Acidic residues" evidence="2">
    <location>
        <begin position="121"/>
        <end position="130"/>
    </location>
</feature>
<organism evidence="4 5">
    <name type="scientific">Ambrosiozyma monospora</name>
    <name type="common">Yeast</name>
    <name type="synonym">Endomycopsis monosporus</name>
    <dbReference type="NCBI Taxonomy" id="43982"/>
    <lineage>
        <taxon>Eukaryota</taxon>
        <taxon>Fungi</taxon>
        <taxon>Dikarya</taxon>
        <taxon>Ascomycota</taxon>
        <taxon>Saccharomycotina</taxon>
        <taxon>Pichiomycetes</taxon>
        <taxon>Pichiales</taxon>
        <taxon>Pichiaceae</taxon>
        <taxon>Ambrosiozyma</taxon>
    </lineage>
</organism>
<evidence type="ECO:0000256" key="1">
    <source>
        <dbReference type="ARBA" id="ARBA00025733"/>
    </source>
</evidence>
<dbReference type="Pfam" id="PF04969">
    <property type="entry name" value="CS"/>
    <property type="match status" value="1"/>
</dbReference>
<evidence type="ECO:0000313" key="5">
    <source>
        <dbReference type="Proteomes" id="UP001165063"/>
    </source>
</evidence>
<dbReference type="PANTHER" id="PTHR22932">
    <property type="entry name" value="TELOMERASE-BINDING PROTEIN P23 HSP90 CO-CHAPERONE"/>
    <property type="match status" value="1"/>
</dbReference>
<dbReference type="CDD" id="cd06465">
    <property type="entry name" value="p23_hB-ind1_like"/>
    <property type="match status" value="1"/>
</dbReference>
<reference evidence="4" key="1">
    <citation type="submission" date="2023-04" db="EMBL/GenBank/DDBJ databases">
        <title>Ambrosiozyma monospora NBRC 1965.</title>
        <authorList>
            <person name="Ichikawa N."/>
            <person name="Sato H."/>
            <person name="Tonouchi N."/>
        </authorList>
    </citation>
    <scope>NUCLEOTIDE SEQUENCE</scope>
    <source>
        <strain evidence="4">NBRC 1965</strain>
    </source>
</reference>
<gene>
    <name evidence="4" type="ORF">Amon01_000550300</name>
</gene>
<dbReference type="Proteomes" id="UP001165063">
    <property type="component" value="Unassembled WGS sequence"/>
</dbReference>
<dbReference type="InterPro" id="IPR007052">
    <property type="entry name" value="CS_dom"/>
</dbReference>